<reference evidence="2 3" key="1">
    <citation type="submission" date="2017-04" db="EMBL/GenBank/DDBJ databases">
        <title>Unexpected and diverse lifestyles within the genus Limnohabitans.</title>
        <authorList>
            <person name="Kasalicky V."/>
            <person name="Mehrshad M."/>
            <person name="Andrei S.-A."/>
            <person name="Salcher M."/>
            <person name="Kratochvilova H."/>
            <person name="Simek K."/>
            <person name="Ghai R."/>
        </authorList>
    </citation>
    <scope>NUCLEOTIDE SEQUENCE [LARGE SCALE GENOMIC DNA]</scope>
    <source>
        <strain evidence="2 3">II-B4</strain>
    </source>
</reference>
<organism evidence="2 3">
    <name type="scientific">Limnohabitans parvus II-B4</name>
    <dbReference type="NCBI Taxonomy" id="1293052"/>
    <lineage>
        <taxon>Bacteria</taxon>
        <taxon>Pseudomonadati</taxon>
        <taxon>Pseudomonadota</taxon>
        <taxon>Betaproteobacteria</taxon>
        <taxon>Burkholderiales</taxon>
        <taxon>Comamonadaceae</taxon>
        <taxon>Limnohabitans</taxon>
    </lineage>
</organism>
<sequence length="241" mass="26826">MSTFVLIHGGWHGGWCWRKVAKNLRTAGHEVFAPSLTGMGEREHLWTPEVGLSTHTQDVLNLIHFEELSQIILVGHSYGGTIMTLVADQIAVQIDALVYVDGVIPEEGVSGWMAFPEQRRSDMLADAKKLGGERIPSPDPSIWGVTEAQDVAWLRALCSPHPLKTMLDVPQLGQAWTRVRSKHYILAGMNNNPRFRTHFNSAQSQADWTTEVIDGGHDLMVTHPNELSNALDRVARSAREH</sequence>
<dbReference type="InterPro" id="IPR000073">
    <property type="entry name" value="AB_hydrolase_1"/>
</dbReference>
<dbReference type="SUPFAM" id="SSF53474">
    <property type="entry name" value="alpha/beta-Hydrolases"/>
    <property type="match status" value="1"/>
</dbReference>
<dbReference type="PANTHER" id="PTHR10992:SF1086">
    <property type="entry name" value="AB HYDROLASE-1 DOMAIN-CONTAINING PROTEIN"/>
    <property type="match status" value="1"/>
</dbReference>
<dbReference type="InterPro" id="IPR029058">
    <property type="entry name" value="AB_hydrolase_fold"/>
</dbReference>
<gene>
    <name evidence="2" type="ORF">B9Z37_03190</name>
</gene>
<accession>A0A315EE61</accession>
<dbReference type="Pfam" id="PF12697">
    <property type="entry name" value="Abhydrolase_6"/>
    <property type="match status" value="1"/>
</dbReference>
<dbReference type="Gene3D" id="3.40.50.1820">
    <property type="entry name" value="alpha/beta hydrolase"/>
    <property type="match status" value="1"/>
</dbReference>
<proteinExistence type="predicted"/>
<feature type="domain" description="AB hydrolase-1" evidence="1">
    <location>
        <begin position="4"/>
        <end position="227"/>
    </location>
</feature>
<dbReference type="GO" id="GO:0080030">
    <property type="term" value="F:methyl indole-3-acetate esterase activity"/>
    <property type="evidence" value="ECO:0007669"/>
    <property type="project" value="TreeGrafter"/>
</dbReference>
<dbReference type="Proteomes" id="UP000250790">
    <property type="component" value="Unassembled WGS sequence"/>
</dbReference>
<keyword evidence="3" id="KW-1185">Reference proteome</keyword>
<name>A0A315EE61_9BURK</name>
<dbReference type="InterPro" id="IPR045889">
    <property type="entry name" value="MES/HNL"/>
</dbReference>
<dbReference type="AlphaFoldDB" id="A0A315EE61"/>
<evidence type="ECO:0000313" key="2">
    <source>
        <dbReference type="EMBL" id="PUE55571.1"/>
    </source>
</evidence>
<dbReference type="EMBL" id="NESN01000001">
    <property type="protein sequence ID" value="PUE55571.1"/>
    <property type="molecule type" value="Genomic_DNA"/>
</dbReference>
<dbReference type="GO" id="GO:0080032">
    <property type="term" value="F:methyl jasmonate esterase activity"/>
    <property type="evidence" value="ECO:0007669"/>
    <property type="project" value="TreeGrafter"/>
</dbReference>
<evidence type="ECO:0000259" key="1">
    <source>
        <dbReference type="Pfam" id="PF12697"/>
    </source>
</evidence>
<comment type="caution">
    <text evidence="2">The sequence shown here is derived from an EMBL/GenBank/DDBJ whole genome shotgun (WGS) entry which is preliminary data.</text>
</comment>
<dbReference type="OrthoDB" id="9112061at2"/>
<protein>
    <recommendedName>
        <fullName evidence="1">AB hydrolase-1 domain-containing protein</fullName>
    </recommendedName>
</protein>
<dbReference type="RefSeq" id="WP_108311560.1">
    <property type="nucleotide sequence ID" value="NZ_NESN01000001.1"/>
</dbReference>
<dbReference type="PANTHER" id="PTHR10992">
    <property type="entry name" value="METHYLESTERASE FAMILY MEMBER"/>
    <property type="match status" value="1"/>
</dbReference>
<evidence type="ECO:0000313" key="3">
    <source>
        <dbReference type="Proteomes" id="UP000250790"/>
    </source>
</evidence>